<dbReference type="SUPFAM" id="SSF54060">
    <property type="entry name" value="His-Me finger endonucleases"/>
    <property type="match status" value="1"/>
</dbReference>
<reference evidence="2 3" key="1">
    <citation type="submission" date="2019-11" db="EMBL/GenBank/DDBJ databases">
        <authorList>
            <person name="Lewis R."/>
            <person name="Clooney A.G."/>
            <person name="Stockdale S.R."/>
            <person name="Buttimer C."/>
            <person name="Draper L.A."/>
            <person name="Ross R.P."/>
            <person name="Hill C."/>
        </authorList>
    </citation>
    <scope>NUCLEOTIDE SEQUENCE [LARGE SCALE GENOMIC DNA]</scope>
</reference>
<proteinExistence type="predicted"/>
<evidence type="ECO:0000313" key="3">
    <source>
        <dbReference type="Proteomes" id="UP000464669"/>
    </source>
</evidence>
<organism evidence="2 3">
    <name type="scientific">Klebsiella phage N1M2</name>
    <dbReference type="NCBI Taxonomy" id="2664939"/>
    <lineage>
        <taxon>Viruses</taxon>
        <taxon>Duplodnaviria</taxon>
        <taxon>Heunggongvirae</taxon>
        <taxon>Uroviricota</taxon>
        <taxon>Caudoviricetes</taxon>
        <taxon>Chimalliviridae</taxon>
        <taxon>Nimduovirus</taxon>
        <taxon>Nimduovirus N1M2</taxon>
    </lineage>
</organism>
<feature type="domain" description="HNH nuclease" evidence="1">
    <location>
        <begin position="141"/>
        <end position="172"/>
    </location>
</feature>
<evidence type="ECO:0000313" key="2">
    <source>
        <dbReference type="EMBL" id="QGH71926.1"/>
    </source>
</evidence>
<gene>
    <name evidence="2" type="ORF">N1M2_63</name>
</gene>
<dbReference type="Gene3D" id="3.90.75.20">
    <property type="match status" value="1"/>
</dbReference>
<sequence>MTILIYKDTNFDMFTPIQSVLGVDDLSEEEKVRAREEHIKEQLLKNPRYYCWDYLNYYRTTRDSDLKEGELYQPYIMVSSRGEIAWWMPEENEVHVTTGTHSANYLMTHIYDDEKEAFKNIYIHRAVASTFISKKESHKDIPYSKLQVNHKDGNKLCPHFGNLEWSTQSENRQHAIDTGLVKSGIDDPNTKPVLGTVVVDSMWKGTQFVIYGRTAIKNLGLDPASIQQTVSGKAKTTYGCSWSYITREEAATYTNTIPPQLLDRMVNDGVTLLSTTKPVMGTIVIPGKHQGDKFVCYGGKELTKYGFQQAHVSRATKDPSIVRSGCVWEYVDLRKAETLPRGITEEQRVTLFGK</sequence>
<name>A0A6B7ZEN0_9CAUD</name>
<evidence type="ECO:0000259" key="1">
    <source>
        <dbReference type="Pfam" id="PF13392"/>
    </source>
</evidence>
<dbReference type="Pfam" id="PF13392">
    <property type="entry name" value="HNH_3"/>
    <property type="match status" value="1"/>
</dbReference>
<dbReference type="EMBL" id="MN642089">
    <property type="protein sequence ID" value="QGH71926.1"/>
    <property type="molecule type" value="Genomic_DNA"/>
</dbReference>
<protein>
    <recommendedName>
        <fullName evidence="1">HNH nuclease domain-containing protein</fullName>
    </recommendedName>
</protein>
<dbReference type="InterPro" id="IPR003615">
    <property type="entry name" value="HNH_nuc"/>
</dbReference>
<accession>A0A6B7ZEN0</accession>
<dbReference type="InterPro" id="IPR044925">
    <property type="entry name" value="His-Me_finger_sf"/>
</dbReference>
<keyword evidence="3" id="KW-1185">Reference proteome</keyword>
<dbReference type="Proteomes" id="UP000464669">
    <property type="component" value="Segment"/>
</dbReference>